<dbReference type="EMBL" id="JAHRIP010063060">
    <property type="protein sequence ID" value="MEQ2305445.1"/>
    <property type="molecule type" value="Genomic_DNA"/>
</dbReference>
<gene>
    <name evidence="2" type="ORF">AMECASPLE_037858</name>
</gene>
<organism evidence="2 3">
    <name type="scientific">Ameca splendens</name>
    <dbReference type="NCBI Taxonomy" id="208324"/>
    <lineage>
        <taxon>Eukaryota</taxon>
        <taxon>Metazoa</taxon>
        <taxon>Chordata</taxon>
        <taxon>Craniata</taxon>
        <taxon>Vertebrata</taxon>
        <taxon>Euteleostomi</taxon>
        <taxon>Actinopterygii</taxon>
        <taxon>Neopterygii</taxon>
        <taxon>Teleostei</taxon>
        <taxon>Neoteleostei</taxon>
        <taxon>Acanthomorphata</taxon>
        <taxon>Ovalentaria</taxon>
        <taxon>Atherinomorphae</taxon>
        <taxon>Cyprinodontiformes</taxon>
        <taxon>Goodeidae</taxon>
        <taxon>Ameca</taxon>
    </lineage>
</organism>
<keyword evidence="3" id="KW-1185">Reference proteome</keyword>
<sequence>MCAARQKEMARSAKQHTADQETETTSENGSWSSCLVWTTCTKAPDQGGKLTLVCLKWTTSDSSDLRMVEK</sequence>
<feature type="compositionally biased region" description="Basic and acidic residues" evidence="1">
    <location>
        <begin position="1"/>
        <end position="19"/>
    </location>
</feature>
<evidence type="ECO:0000313" key="3">
    <source>
        <dbReference type="Proteomes" id="UP001469553"/>
    </source>
</evidence>
<comment type="caution">
    <text evidence="2">The sequence shown here is derived from an EMBL/GenBank/DDBJ whole genome shotgun (WGS) entry which is preliminary data.</text>
</comment>
<accession>A0ABV0ZHP6</accession>
<proteinExistence type="predicted"/>
<protein>
    <submittedName>
        <fullName evidence="2">Uncharacterized protein</fullName>
    </submittedName>
</protein>
<dbReference type="Proteomes" id="UP001469553">
    <property type="component" value="Unassembled WGS sequence"/>
</dbReference>
<evidence type="ECO:0000313" key="2">
    <source>
        <dbReference type="EMBL" id="MEQ2305445.1"/>
    </source>
</evidence>
<reference evidence="2 3" key="1">
    <citation type="submission" date="2021-06" db="EMBL/GenBank/DDBJ databases">
        <authorList>
            <person name="Palmer J.M."/>
        </authorList>
    </citation>
    <scope>NUCLEOTIDE SEQUENCE [LARGE SCALE GENOMIC DNA]</scope>
    <source>
        <strain evidence="2 3">AS_MEX2019</strain>
        <tissue evidence="2">Muscle</tissue>
    </source>
</reference>
<feature type="region of interest" description="Disordered" evidence="1">
    <location>
        <begin position="1"/>
        <end position="30"/>
    </location>
</feature>
<name>A0ABV0ZHP6_9TELE</name>
<evidence type="ECO:0000256" key="1">
    <source>
        <dbReference type="SAM" id="MobiDB-lite"/>
    </source>
</evidence>